<feature type="transmembrane region" description="Helical" evidence="6">
    <location>
        <begin position="126"/>
        <end position="145"/>
    </location>
</feature>
<feature type="transmembrane region" description="Helical" evidence="6">
    <location>
        <begin position="96"/>
        <end position="114"/>
    </location>
</feature>
<protein>
    <submittedName>
        <fullName evidence="8">MFS general substrate transporter</fullName>
    </submittedName>
</protein>
<feature type="transmembrane region" description="Helical" evidence="6">
    <location>
        <begin position="352"/>
        <end position="373"/>
    </location>
</feature>
<dbReference type="OrthoDB" id="2962993at2759"/>
<feature type="transmembrane region" description="Helical" evidence="6">
    <location>
        <begin position="185"/>
        <end position="205"/>
    </location>
</feature>
<comment type="subcellular location">
    <subcellularLocation>
        <location evidence="1">Membrane</location>
        <topology evidence="1">Multi-pass membrane protein</topology>
    </subcellularLocation>
</comment>
<feature type="transmembrane region" description="Helical" evidence="6">
    <location>
        <begin position="151"/>
        <end position="173"/>
    </location>
</feature>
<dbReference type="STRING" id="1569628.A0A316UPJ9"/>
<feature type="transmembrane region" description="Helical" evidence="6">
    <location>
        <begin position="328"/>
        <end position="345"/>
    </location>
</feature>
<evidence type="ECO:0000259" key="7">
    <source>
        <dbReference type="PROSITE" id="PS50850"/>
    </source>
</evidence>
<reference evidence="8 9" key="1">
    <citation type="journal article" date="2018" name="Mol. Biol. Evol.">
        <title>Broad Genomic Sampling Reveals a Smut Pathogenic Ancestry of the Fungal Clade Ustilaginomycotina.</title>
        <authorList>
            <person name="Kijpornyongpan T."/>
            <person name="Mondo S.J."/>
            <person name="Barry K."/>
            <person name="Sandor L."/>
            <person name="Lee J."/>
            <person name="Lipzen A."/>
            <person name="Pangilinan J."/>
            <person name="LaButti K."/>
            <person name="Hainaut M."/>
            <person name="Henrissat B."/>
            <person name="Grigoriev I.V."/>
            <person name="Spatafora J.W."/>
            <person name="Aime M.C."/>
        </authorList>
    </citation>
    <scope>NUCLEOTIDE SEQUENCE [LARGE SCALE GENOMIC DNA]</scope>
    <source>
        <strain evidence="8 9">MCA 5214</strain>
    </source>
</reference>
<dbReference type="EMBL" id="KZ819672">
    <property type="protein sequence ID" value="PWN26271.1"/>
    <property type="molecule type" value="Genomic_DNA"/>
</dbReference>
<dbReference type="RefSeq" id="XP_025360883.1">
    <property type="nucleotide sequence ID" value="XM_025504522.1"/>
</dbReference>
<dbReference type="PANTHER" id="PTHR43791">
    <property type="entry name" value="PERMEASE-RELATED"/>
    <property type="match status" value="1"/>
</dbReference>
<dbReference type="FunFam" id="1.20.1250.20:FF:000013">
    <property type="entry name" value="MFS general substrate transporter"/>
    <property type="match status" value="1"/>
</dbReference>
<dbReference type="PROSITE" id="PS50850">
    <property type="entry name" value="MFS"/>
    <property type="match status" value="1"/>
</dbReference>
<keyword evidence="4 6" id="KW-1133">Transmembrane helix</keyword>
<evidence type="ECO:0000256" key="2">
    <source>
        <dbReference type="ARBA" id="ARBA00022448"/>
    </source>
</evidence>
<dbReference type="AlphaFoldDB" id="A0A316UPJ9"/>
<dbReference type="GO" id="GO:0016020">
    <property type="term" value="C:membrane"/>
    <property type="evidence" value="ECO:0007669"/>
    <property type="project" value="UniProtKB-SubCell"/>
</dbReference>
<evidence type="ECO:0000256" key="3">
    <source>
        <dbReference type="ARBA" id="ARBA00022692"/>
    </source>
</evidence>
<gene>
    <name evidence="8" type="ORF">BDZ90DRAFT_222313</name>
</gene>
<feature type="transmembrane region" description="Helical" evidence="6">
    <location>
        <begin position="379"/>
        <end position="401"/>
    </location>
</feature>
<feature type="transmembrane region" description="Helical" evidence="6">
    <location>
        <begin position="444"/>
        <end position="463"/>
    </location>
</feature>
<sequence length="523" mass="57625">MLATDGTGVDKALVDRVHTHGTDDLYPDGDREKVAFTEEELTIDEAQKKRILRKVDWALVPYFSLLYLLSFLDRVNIGQANVAGLTPALGLKGNEYAVALSIFFVAYVIVEIPSNWLLKAMKPHRFVPLIMIAWSIVMILMGVVQNAAGLIATRFFLGFAEGGLYPGLNMLLSTWYPRSKLNLRVGLFFAGATLAGAFGGILAYGLRHIQTGAGWRFIFFIEGAITFVCAIPGYWIIVDFPGDKQKFLTEQEAAQWTRVLQQSQGVTNAQLPFTWKQVRQAFKDWKLYVYSIMYLSIANPLYSLALFTPQIIADLHVAGAAATNLLSTPPYVLGFITTVAAAVVSDRYLCRSVPIICCMSVTLIGYIILITDVPAGVKYFSLFLAVAGVSPSIALAISWIGSNYGPIYTRATAMGLFFSMGNSAGLISSNVYPKTESPRYIKGHAINLGFTALAIVCAIVLAVENKRLNRKRDAIHPAKPDGSDVDIRKAGNEEEKVKWGLQGMSQREIVELGDHHPGFRYVW</sequence>
<keyword evidence="5 6" id="KW-0472">Membrane</keyword>
<dbReference type="Proteomes" id="UP000245884">
    <property type="component" value="Unassembled WGS sequence"/>
</dbReference>
<dbReference type="Pfam" id="PF07690">
    <property type="entry name" value="MFS_1"/>
    <property type="match status" value="1"/>
</dbReference>
<dbReference type="GO" id="GO:0022857">
    <property type="term" value="F:transmembrane transporter activity"/>
    <property type="evidence" value="ECO:0007669"/>
    <property type="project" value="InterPro"/>
</dbReference>
<evidence type="ECO:0000256" key="6">
    <source>
        <dbReference type="SAM" id="Phobius"/>
    </source>
</evidence>
<evidence type="ECO:0000256" key="1">
    <source>
        <dbReference type="ARBA" id="ARBA00004141"/>
    </source>
</evidence>
<dbReference type="InterPro" id="IPR011701">
    <property type="entry name" value="MFS"/>
</dbReference>
<evidence type="ECO:0000256" key="5">
    <source>
        <dbReference type="ARBA" id="ARBA00023136"/>
    </source>
</evidence>
<proteinExistence type="predicted"/>
<dbReference type="FunFam" id="1.20.1250.20:FF:000057">
    <property type="entry name" value="MFS general substrate transporter"/>
    <property type="match status" value="1"/>
</dbReference>
<dbReference type="Gene3D" id="1.20.1250.20">
    <property type="entry name" value="MFS general substrate transporter like domains"/>
    <property type="match status" value="2"/>
</dbReference>
<feature type="transmembrane region" description="Helical" evidence="6">
    <location>
        <begin position="287"/>
        <end position="308"/>
    </location>
</feature>
<feature type="domain" description="Major facilitator superfamily (MFS) profile" evidence="7">
    <location>
        <begin position="59"/>
        <end position="466"/>
    </location>
</feature>
<feature type="transmembrane region" description="Helical" evidence="6">
    <location>
        <begin position="57"/>
        <end position="76"/>
    </location>
</feature>
<evidence type="ECO:0000313" key="9">
    <source>
        <dbReference type="Proteomes" id="UP000245884"/>
    </source>
</evidence>
<name>A0A316UPJ9_9BASI</name>
<dbReference type="SUPFAM" id="SSF103473">
    <property type="entry name" value="MFS general substrate transporter"/>
    <property type="match status" value="1"/>
</dbReference>
<evidence type="ECO:0000313" key="8">
    <source>
        <dbReference type="EMBL" id="PWN26271.1"/>
    </source>
</evidence>
<feature type="transmembrane region" description="Helical" evidence="6">
    <location>
        <begin position="217"/>
        <end position="237"/>
    </location>
</feature>
<accession>A0A316UPJ9</accession>
<evidence type="ECO:0000256" key="4">
    <source>
        <dbReference type="ARBA" id="ARBA00022989"/>
    </source>
</evidence>
<dbReference type="GeneID" id="37026345"/>
<keyword evidence="2" id="KW-0813">Transport</keyword>
<dbReference type="InterPro" id="IPR036259">
    <property type="entry name" value="MFS_trans_sf"/>
</dbReference>
<dbReference type="InterPro" id="IPR020846">
    <property type="entry name" value="MFS_dom"/>
</dbReference>
<organism evidence="8 9">
    <name type="scientific">Jaminaea rosea</name>
    <dbReference type="NCBI Taxonomy" id="1569628"/>
    <lineage>
        <taxon>Eukaryota</taxon>
        <taxon>Fungi</taxon>
        <taxon>Dikarya</taxon>
        <taxon>Basidiomycota</taxon>
        <taxon>Ustilaginomycotina</taxon>
        <taxon>Exobasidiomycetes</taxon>
        <taxon>Microstromatales</taxon>
        <taxon>Microstromatales incertae sedis</taxon>
        <taxon>Jaminaea</taxon>
    </lineage>
</organism>
<keyword evidence="9" id="KW-1185">Reference proteome</keyword>
<keyword evidence="3 6" id="KW-0812">Transmembrane</keyword>
<dbReference type="PANTHER" id="PTHR43791:SF19">
    <property type="entry name" value="TRANSPORTER, PUTATIVE (AFU_ORTHOLOGUE AFUA_1G01812)-RELATED"/>
    <property type="match status" value="1"/>
</dbReference>
<feature type="transmembrane region" description="Helical" evidence="6">
    <location>
        <begin position="413"/>
        <end position="432"/>
    </location>
</feature>